<name>A0A0G1YI77_9BACT</name>
<dbReference type="InterPro" id="IPR038763">
    <property type="entry name" value="DHH_sf"/>
</dbReference>
<evidence type="ECO:0000259" key="1">
    <source>
        <dbReference type="Pfam" id="PF01368"/>
    </source>
</evidence>
<accession>A0A0G1YI77</accession>
<dbReference type="PANTHER" id="PTHR47618:SF1">
    <property type="entry name" value="BIFUNCTIONAL OLIGORIBONUCLEASE AND PAP PHOSPHATASE NRNA"/>
    <property type="match status" value="1"/>
</dbReference>
<dbReference type="InterPro" id="IPR001667">
    <property type="entry name" value="DDH_dom"/>
</dbReference>
<dbReference type="EMBL" id="LCRX01000002">
    <property type="protein sequence ID" value="KKW42951.1"/>
    <property type="molecule type" value="Genomic_DNA"/>
</dbReference>
<dbReference type="SUPFAM" id="SSF64182">
    <property type="entry name" value="DHH phosphoesterases"/>
    <property type="match status" value="1"/>
</dbReference>
<dbReference type="PANTHER" id="PTHR47618">
    <property type="entry name" value="BIFUNCTIONAL OLIGORIBONUCLEASE AND PAP PHOSPHATASE NRNA"/>
    <property type="match status" value="1"/>
</dbReference>
<sequence length="384" mass="42566">MALSEIEQIKKLIEEKKHILITFRTDGRGDAIGSAIAWRSFLHAQGKRAEIVCSDFVLPGAYRFLPAAGLVKASPGHLQKFILTVDIDKTGIQELSYDVKDAHLRIFITPKTGFITKDDIRTAQSDFQYDLVFVLDTPDLNSLGKLYANNTDFFYQTTTVNIDHQAGNEHFGQLNLVDLTASTTAELLYRLMNEIKPEIINTEMATALLTGMIAGTGSFKKNNVRPRTLAVASELVNLGADRGTIVKNLFQTKSIATFKLWGAALTHLEHDPGIGLVWSSITREDFIRAGANENDLAEIIDELIANSPAAKFILLLHEHPQPSDAHTIHGIFQVSNGRQAKELMLPFAPQGDSEQCTFTINGQKTLREVEQDVVSHLKKQTLQT</sequence>
<dbReference type="Gene3D" id="3.90.1640.10">
    <property type="entry name" value="inorganic pyrophosphatase (n-terminal core)"/>
    <property type="match status" value="2"/>
</dbReference>
<dbReference type="Gene3D" id="3.10.310.30">
    <property type="match status" value="1"/>
</dbReference>
<evidence type="ECO:0000313" key="3">
    <source>
        <dbReference type="Proteomes" id="UP000033870"/>
    </source>
</evidence>
<gene>
    <name evidence="2" type="ORF">UY92_C0002G0068</name>
</gene>
<dbReference type="InterPro" id="IPR051319">
    <property type="entry name" value="Oligoribo/pAp-PDE_c-di-AMP_PDE"/>
</dbReference>
<proteinExistence type="predicted"/>
<comment type="caution">
    <text evidence="2">The sequence shown here is derived from an EMBL/GenBank/DDBJ whole genome shotgun (WGS) entry which is preliminary data.</text>
</comment>
<dbReference type="AlphaFoldDB" id="A0A0G1YI77"/>
<dbReference type="Proteomes" id="UP000033870">
    <property type="component" value="Unassembled WGS sequence"/>
</dbReference>
<reference evidence="2 3" key="1">
    <citation type="journal article" date="2015" name="Nature">
        <title>rRNA introns, odd ribosomes, and small enigmatic genomes across a large radiation of phyla.</title>
        <authorList>
            <person name="Brown C.T."/>
            <person name="Hug L.A."/>
            <person name="Thomas B.C."/>
            <person name="Sharon I."/>
            <person name="Castelle C.J."/>
            <person name="Singh A."/>
            <person name="Wilkins M.J."/>
            <person name="Williams K.H."/>
            <person name="Banfield J.F."/>
        </authorList>
    </citation>
    <scope>NUCLEOTIDE SEQUENCE [LARGE SCALE GENOMIC DNA]</scope>
</reference>
<dbReference type="STRING" id="1619044.UY92_C0002G0068"/>
<feature type="domain" description="DDH" evidence="1">
    <location>
        <begin position="28"/>
        <end position="212"/>
    </location>
</feature>
<evidence type="ECO:0000313" key="2">
    <source>
        <dbReference type="EMBL" id="KKW42951.1"/>
    </source>
</evidence>
<organism evidence="2 3">
    <name type="scientific">Candidatus Magasanikbacteria bacterium GW2011_GWA2_56_11</name>
    <dbReference type="NCBI Taxonomy" id="1619044"/>
    <lineage>
        <taxon>Bacteria</taxon>
        <taxon>Candidatus Magasanikiibacteriota</taxon>
    </lineage>
</organism>
<dbReference type="Pfam" id="PF01368">
    <property type="entry name" value="DHH"/>
    <property type="match status" value="1"/>
</dbReference>
<protein>
    <submittedName>
        <fullName evidence="2">Phosphoesterase RecJ domain protein</fullName>
    </submittedName>
</protein>